<organism evidence="4 5">
    <name type="scientific">Bacteroides faecis</name>
    <dbReference type="NCBI Taxonomy" id="674529"/>
    <lineage>
        <taxon>Bacteria</taxon>
        <taxon>Pseudomonadati</taxon>
        <taxon>Bacteroidota</taxon>
        <taxon>Bacteroidia</taxon>
        <taxon>Bacteroidales</taxon>
        <taxon>Bacteroidaceae</taxon>
        <taxon>Bacteroides</taxon>
    </lineage>
</organism>
<dbReference type="InterPro" id="IPR012910">
    <property type="entry name" value="Plug_dom"/>
</dbReference>
<dbReference type="Gene3D" id="2.170.130.10">
    <property type="entry name" value="TonB-dependent receptor, plug domain"/>
    <property type="match status" value="1"/>
</dbReference>
<dbReference type="SUPFAM" id="SSF49464">
    <property type="entry name" value="Carboxypeptidase regulatory domain-like"/>
    <property type="match status" value="1"/>
</dbReference>
<dbReference type="Gene3D" id="2.60.40.1120">
    <property type="entry name" value="Carboxypeptidase-like, regulatory domain"/>
    <property type="match status" value="1"/>
</dbReference>
<dbReference type="PROSITE" id="PS51257">
    <property type="entry name" value="PROKAR_LIPOPROTEIN"/>
    <property type="match status" value="1"/>
</dbReference>
<dbReference type="InterPro" id="IPR008969">
    <property type="entry name" value="CarboxyPept-like_regulatory"/>
</dbReference>
<keyword evidence="4" id="KW-0675">Receptor</keyword>
<evidence type="ECO:0000256" key="2">
    <source>
        <dbReference type="SAM" id="SignalP"/>
    </source>
</evidence>
<gene>
    <name evidence="4" type="ORF">NXY30_06490</name>
</gene>
<dbReference type="GeneID" id="69588284"/>
<dbReference type="NCBIfam" id="TIGR04056">
    <property type="entry name" value="OMP_RagA_SusC"/>
    <property type="match status" value="1"/>
</dbReference>
<dbReference type="Pfam" id="PF13715">
    <property type="entry name" value="CarbopepD_reg_2"/>
    <property type="match status" value="1"/>
</dbReference>
<evidence type="ECO:0000313" key="5">
    <source>
        <dbReference type="Proteomes" id="UP001060104"/>
    </source>
</evidence>
<keyword evidence="1" id="KW-0813">Transport</keyword>
<dbReference type="RefSeq" id="WP_055269358.1">
    <property type="nucleotide sequence ID" value="NZ_CABMFH010000003.1"/>
</dbReference>
<comment type="subcellular location">
    <subcellularLocation>
        <location evidence="1">Cell outer membrane</location>
        <topology evidence="1">Multi-pass membrane protein</topology>
    </subcellularLocation>
</comment>
<comment type="similarity">
    <text evidence="1">Belongs to the TonB-dependent receptor family.</text>
</comment>
<dbReference type="SUPFAM" id="SSF56935">
    <property type="entry name" value="Porins"/>
    <property type="match status" value="1"/>
</dbReference>
<protein>
    <submittedName>
        <fullName evidence="4">TonB-dependent receptor</fullName>
    </submittedName>
</protein>
<feature type="domain" description="TonB-dependent receptor plug" evidence="3">
    <location>
        <begin position="118"/>
        <end position="224"/>
    </location>
</feature>
<dbReference type="InterPro" id="IPR023997">
    <property type="entry name" value="TonB-dep_OMP_SusC/RagA_CS"/>
</dbReference>
<accession>A0ABY5TDS5</accession>
<keyword evidence="1" id="KW-0472">Membrane</keyword>
<dbReference type="NCBIfam" id="TIGR04057">
    <property type="entry name" value="SusC_RagA_signa"/>
    <property type="match status" value="1"/>
</dbReference>
<keyword evidence="1" id="KW-0998">Cell outer membrane</keyword>
<dbReference type="Pfam" id="PF07715">
    <property type="entry name" value="Plug"/>
    <property type="match status" value="1"/>
</dbReference>
<feature type="chain" id="PRO_5046800728" evidence="2">
    <location>
        <begin position="23"/>
        <end position="1026"/>
    </location>
</feature>
<feature type="signal peptide" evidence="2">
    <location>
        <begin position="1"/>
        <end position="22"/>
    </location>
</feature>
<dbReference type="InterPro" id="IPR039426">
    <property type="entry name" value="TonB-dep_rcpt-like"/>
</dbReference>
<keyword evidence="2" id="KW-0732">Signal</keyword>
<dbReference type="EMBL" id="CP103141">
    <property type="protein sequence ID" value="UVQ76024.1"/>
    <property type="molecule type" value="Genomic_DNA"/>
</dbReference>
<dbReference type="PROSITE" id="PS52016">
    <property type="entry name" value="TONB_DEPENDENT_REC_3"/>
    <property type="match status" value="1"/>
</dbReference>
<keyword evidence="5" id="KW-1185">Reference proteome</keyword>
<keyword evidence="1" id="KW-1134">Transmembrane beta strand</keyword>
<evidence type="ECO:0000313" key="4">
    <source>
        <dbReference type="EMBL" id="UVQ76024.1"/>
    </source>
</evidence>
<evidence type="ECO:0000256" key="1">
    <source>
        <dbReference type="PROSITE-ProRule" id="PRU01360"/>
    </source>
</evidence>
<name>A0ABY5TDS5_9BACE</name>
<dbReference type="Proteomes" id="UP001060104">
    <property type="component" value="Chromosome"/>
</dbReference>
<dbReference type="InterPro" id="IPR023996">
    <property type="entry name" value="TonB-dep_OMP_SusC/RagA"/>
</dbReference>
<sequence length="1026" mass="114694">MEIKKILIMFVLLLSCILGAQAQESIVVTGVVTDKNKEPLVGVNITVGDMVGLGTITDINGKYKIKMEPYHRLIFSYIGFDKVEVLVKEQRVINVAMQESEASVIDEVVITGTGAQKKLTVTGAVTNVNVADLKVNPTGSISNALAGNVAGVLAMQTSGQPGQNSSEFWIRGISTFGASNAALVLVDGFERNLDEINIEDIETFVVLKDASTTAIYGSRGANGVILITTKHGKAGKINIDAKVETTYNTRTITPDFVNGYNYASMINEARITRAQEPLYQPYELEILRLGLDPDLYPNVNWKDVLMKDGAMTYRGTVNMNGGGATARYFVSASYIEEQGMYKTDENLRKDYDTNANAKRWNYRLNTDIDITKSTLLKVGVSGSLKKVNEPGLGGDIWHSIMGQTPISIPLVYSNGYIPAYGTGNQTNPWVLATQTGYNEVWENKIQTNVTLEQKLDFITKGLSFVGRFGYDTNNKNNIKHEKWPEQWKAQRFRDENGELVFERISTEQKMRISSGASGERLEFFEAILQYDRGFKEHHLGGTLKYNQDSKIMTVNIGDDIKKSIPRRHQGLAGRVSYNWNYRYFADFNFGYSGSENFATGHQFGFFPAFSVAWNIAEEPIIKKSLKWMNMFKLRYSYGKVGNDNFGDNVRFPYMYTIGSGGGYQWADYNYDKNFGGKIYTDLASNNVTWEIATKHDIGVDLSLFNDKFTATIDYFHEQRDGIYMTRDHLSSMIGLNGKRPKANVGSVLSEGFDGNFAYKQKVGDVNLTIRGNMTYSKNEILERDEAYNVYEYQMDEGHRVDQAKGLIALGLFKDYDDIRNSPRQDFGSVQPGDIKYKDVNGDGVINDGDRVAIGATTKPNLIYGMGISAQWKGLDVNLHFQGAGKSTFFIDGPSVYAFSSGTWGNILSDLVENRWIDSSISNNPATENPNASYPRLSYGGSGNNFRQSTYWLRNGSYLRLKTLEIGYSLPKSMVNKIHFNSMRLFFIGTNLLTFSSFKLWDPELGSSNGEKYPLAKMFTLGLSVNL</sequence>
<dbReference type="InterPro" id="IPR037066">
    <property type="entry name" value="Plug_dom_sf"/>
</dbReference>
<proteinExistence type="inferred from homology"/>
<reference evidence="4" key="1">
    <citation type="submission" date="2022-08" db="EMBL/GenBank/DDBJ databases">
        <title>Genome Sequencing of Bacteroides fragilis Group Isolates with Nanopore Technology.</title>
        <authorList>
            <person name="Tisza M.J."/>
            <person name="Smith D."/>
            <person name="Dekker J.P."/>
        </authorList>
    </citation>
    <scope>NUCLEOTIDE SEQUENCE</scope>
    <source>
        <strain evidence="4">BFG-527</strain>
    </source>
</reference>
<keyword evidence="1" id="KW-0812">Transmembrane</keyword>
<evidence type="ECO:0000259" key="3">
    <source>
        <dbReference type="Pfam" id="PF07715"/>
    </source>
</evidence>